<reference evidence="3 4" key="1">
    <citation type="submission" date="2024-05" db="EMBL/GenBank/DDBJ databases">
        <title>Haplotype-resolved chromosome-level genome assembly of Huyou (Citrus changshanensis).</title>
        <authorList>
            <person name="Miao C."/>
            <person name="Chen W."/>
            <person name="Wu Y."/>
            <person name="Wang L."/>
            <person name="Zhao S."/>
            <person name="Grierson D."/>
            <person name="Xu C."/>
            <person name="Chen K."/>
        </authorList>
    </citation>
    <scope>NUCLEOTIDE SEQUENCE [LARGE SCALE GENOMIC DNA]</scope>
    <source>
        <strain evidence="3">01-14</strain>
        <tissue evidence="3">Leaf</tissue>
    </source>
</reference>
<comment type="subcellular location">
    <subcellularLocation>
        <location evidence="1">Nucleus</location>
    </subcellularLocation>
</comment>
<evidence type="ECO:0000313" key="4">
    <source>
        <dbReference type="Proteomes" id="UP001428341"/>
    </source>
</evidence>
<comment type="function">
    <text evidence="1">Acts as a component of a SCF E3 ubiquitin ligase complexes.</text>
</comment>
<feature type="domain" description="F-box" evidence="2">
    <location>
        <begin position="10"/>
        <end position="50"/>
    </location>
</feature>
<comment type="caution">
    <text evidence="3">The sequence shown here is derived from an EMBL/GenBank/DDBJ whole genome shotgun (WGS) entry which is preliminary data.</text>
</comment>
<dbReference type="GO" id="GO:0009740">
    <property type="term" value="P:gibberellic acid mediated signaling pathway"/>
    <property type="evidence" value="ECO:0007669"/>
    <property type="project" value="TreeGrafter"/>
</dbReference>
<accession>A0AAP0QFF1</accession>
<evidence type="ECO:0000256" key="1">
    <source>
        <dbReference type="RuleBase" id="RU369085"/>
    </source>
</evidence>
<dbReference type="GO" id="GO:0005737">
    <property type="term" value="C:cytoplasm"/>
    <property type="evidence" value="ECO:0007669"/>
    <property type="project" value="TreeGrafter"/>
</dbReference>
<evidence type="ECO:0000259" key="2">
    <source>
        <dbReference type="SMART" id="SM00256"/>
    </source>
</evidence>
<dbReference type="Proteomes" id="UP001428341">
    <property type="component" value="Unassembled WGS sequence"/>
</dbReference>
<sequence length="298" mass="33217">MSRLSSRNFPPWEVLSLVAQHLDPKTLAIASCVSKSWYIAMSSDYLWQPICSSHYPSLSNLKLTDPSDVSYRRLFSVGYSATKRRLKTPPPPRISLDNLIFAVELSTIEVDALIFTLAKPANELRCADTSGVFWFDIDINVNCFRSFGLIDLQEEVGITWNVLLRGWGGVFTMMDYEGRVSFSPAASESWFSEELPSPRCCSSEAASGIVADLRLGFSSSNGFCEDEKVRVAKACVGMLSIVNWRYVTVDDGLRNVRSFVMNLMGGIGIWLRGSKPEPEPINSGSNILKTLSENKRKE</sequence>
<evidence type="ECO:0000313" key="3">
    <source>
        <dbReference type="EMBL" id="KAK9180982.1"/>
    </source>
</evidence>
<dbReference type="EMBL" id="JBCGBO010000024">
    <property type="protein sequence ID" value="KAK9180982.1"/>
    <property type="molecule type" value="Genomic_DNA"/>
</dbReference>
<name>A0AAP0QFF1_9ROSI</name>
<keyword evidence="1" id="KW-0833">Ubl conjugation pathway</keyword>
<dbReference type="Gene3D" id="1.20.1280.50">
    <property type="match status" value="1"/>
</dbReference>
<dbReference type="InterPro" id="IPR001810">
    <property type="entry name" value="F-box_dom"/>
</dbReference>
<dbReference type="GO" id="GO:0016567">
    <property type="term" value="P:protein ubiquitination"/>
    <property type="evidence" value="ECO:0007669"/>
    <property type="project" value="UniProtKB-UniRule"/>
</dbReference>
<dbReference type="InterPro" id="IPR036047">
    <property type="entry name" value="F-box-like_dom_sf"/>
</dbReference>
<comment type="pathway">
    <text evidence="1">Protein modification; protein ubiquitination.</text>
</comment>
<gene>
    <name evidence="3" type="ORF">WN944_024119</name>
</gene>
<dbReference type="GO" id="GO:0019005">
    <property type="term" value="C:SCF ubiquitin ligase complex"/>
    <property type="evidence" value="ECO:0007669"/>
    <property type="project" value="UniProtKB-UniRule"/>
</dbReference>
<dbReference type="GO" id="GO:0031146">
    <property type="term" value="P:SCF-dependent proteasomal ubiquitin-dependent protein catabolic process"/>
    <property type="evidence" value="ECO:0007669"/>
    <property type="project" value="UniProtKB-UniRule"/>
</dbReference>
<organism evidence="3 4">
    <name type="scientific">Citrus x changshan-huyou</name>
    <dbReference type="NCBI Taxonomy" id="2935761"/>
    <lineage>
        <taxon>Eukaryota</taxon>
        <taxon>Viridiplantae</taxon>
        <taxon>Streptophyta</taxon>
        <taxon>Embryophyta</taxon>
        <taxon>Tracheophyta</taxon>
        <taxon>Spermatophyta</taxon>
        <taxon>Magnoliopsida</taxon>
        <taxon>eudicotyledons</taxon>
        <taxon>Gunneridae</taxon>
        <taxon>Pentapetalae</taxon>
        <taxon>rosids</taxon>
        <taxon>malvids</taxon>
        <taxon>Sapindales</taxon>
        <taxon>Rutaceae</taxon>
        <taxon>Aurantioideae</taxon>
        <taxon>Citrus</taxon>
    </lineage>
</organism>
<dbReference type="SUPFAM" id="SSF81383">
    <property type="entry name" value="F-box domain"/>
    <property type="match status" value="1"/>
</dbReference>
<keyword evidence="4" id="KW-1185">Reference proteome</keyword>
<dbReference type="Pfam" id="PF12937">
    <property type="entry name" value="F-box-like"/>
    <property type="match status" value="1"/>
</dbReference>
<proteinExistence type="predicted"/>
<dbReference type="GO" id="GO:0005634">
    <property type="term" value="C:nucleus"/>
    <property type="evidence" value="ECO:0007669"/>
    <property type="project" value="UniProtKB-SubCell"/>
</dbReference>
<dbReference type="PANTHER" id="PTHR12874">
    <property type="entry name" value="F-BOX ONLY PROTEIN 48-RELATED"/>
    <property type="match status" value="1"/>
</dbReference>
<comment type="subunit">
    <text evidence="1">Component of the SCF-type E3 ligase complex.</text>
</comment>
<dbReference type="AlphaFoldDB" id="A0AAP0QFF1"/>
<dbReference type="SMART" id="SM00256">
    <property type="entry name" value="FBOX"/>
    <property type="match status" value="1"/>
</dbReference>
<dbReference type="PANTHER" id="PTHR12874:SF16">
    <property type="entry name" value="OS01G0800800 PROTEIN"/>
    <property type="match status" value="1"/>
</dbReference>
<protein>
    <recommendedName>
        <fullName evidence="1">F-box protein</fullName>
    </recommendedName>
</protein>
<keyword evidence="1" id="KW-0539">Nucleus</keyword>